<dbReference type="PRINTS" id="PR00313">
    <property type="entry name" value="CABNDNGRPT"/>
</dbReference>
<dbReference type="PROSITE" id="PS00330">
    <property type="entry name" value="HEMOLYSIN_CALCIUM"/>
    <property type="match status" value="5"/>
</dbReference>
<keyword evidence="3" id="KW-0106">Calcium</keyword>
<dbReference type="AlphaFoldDB" id="A0A6S6THX7"/>
<dbReference type="InterPro" id="IPR019791">
    <property type="entry name" value="Haem_peroxidase_animal"/>
</dbReference>
<dbReference type="InterPro" id="IPR010255">
    <property type="entry name" value="Haem_peroxidase_sf"/>
</dbReference>
<dbReference type="Gene3D" id="2.150.10.10">
    <property type="entry name" value="Serralysin-like metalloprotease, C-terminal"/>
    <property type="match status" value="2"/>
</dbReference>
<organism evidence="6">
    <name type="scientific">uncultured Thiotrichaceae bacterium</name>
    <dbReference type="NCBI Taxonomy" id="298394"/>
    <lineage>
        <taxon>Bacteria</taxon>
        <taxon>Pseudomonadati</taxon>
        <taxon>Pseudomonadota</taxon>
        <taxon>Gammaproteobacteria</taxon>
        <taxon>Thiotrichales</taxon>
        <taxon>Thiotrichaceae</taxon>
        <taxon>environmental samples</taxon>
    </lineage>
</organism>
<dbReference type="InterPro" id="IPR001343">
    <property type="entry name" value="Hemolysn_Ca-bd"/>
</dbReference>
<evidence type="ECO:0000256" key="3">
    <source>
        <dbReference type="ARBA" id="ARBA00022837"/>
    </source>
</evidence>
<dbReference type="InterPro" id="IPR037120">
    <property type="entry name" value="Haem_peroxidase_sf_animal"/>
</dbReference>
<dbReference type="PANTHER" id="PTHR11475">
    <property type="entry name" value="OXIDASE/PEROXIDASE"/>
    <property type="match status" value="1"/>
</dbReference>
<dbReference type="PRINTS" id="PR00457">
    <property type="entry name" value="ANPEROXIDASE"/>
</dbReference>
<dbReference type="InterPro" id="IPR011049">
    <property type="entry name" value="Serralysin-like_metalloprot_C"/>
</dbReference>
<dbReference type="EMBL" id="CACVAY010000073">
    <property type="protein sequence ID" value="CAA6816060.1"/>
    <property type="molecule type" value="Genomic_DNA"/>
</dbReference>
<gene>
    <name evidence="6" type="ORF">HELGO_WM16781</name>
</gene>
<evidence type="ECO:0000313" key="6">
    <source>
        <dbReference type="EMBL" id="CAA6816060.1"/>
    </source>
</evidence>
<evidence type="ECO:0000256" key="5">
    <source>
        <dbReference type="SAM" id="MobiDB-lite"/>
    </source>
</evidence>
<comment type="subcellular location">
    <subcellularLocation>
        <location evidence="1">Secreted</location>
    </subcellularLocation>
</comment>
<evidence type="ECO:0000256" key="2">
    <source>
        <dbReference type="ARBA" id="ARBA00022525"/>
    </source>
</evidence>
<keyword evidence="6" id="KW-0378">Hydrolase</keyword>
<dbReference type="EC" id="3.1.3.1" evidence="6"/>
<feature type="region of interest" description="Disordered" evidence="5">
    <location>
        <begin position="67"/>
        <end position="167"/>
    </location>
</feature>
<dbReference type="Pfam" id="PF03098">
    <property type="entry name" value="An_peroxidase"/>
    <property type="match status" value="1"/>
</dbReference>
<sequence>MSKIQPQINNHLISKQQYQQQQNDYQSANKDNSTHSNLQGMFGELLNSRASDNLVSILQELLNHIQSDSDSSHNQPPQNENKLNGTNRADTLTGTKNDDIINGRGGNDTLIGNKGNDRLNGGNGKDTLRGGQGNDTLLGGNGNDKLRGGAGNDQLNGGTGADNLRGNAGDDTLIGGRGNDVFMDDEGVNIIKGGNGRDTLRLSKAVADYSITFDKNTFVFKDNLGNQNTANNVERFVFSDIHLSATQLKKLLTETPDMRYHTIDGTFNNLNNPDVGKAQSPFMDVLGKDITRGVDSANLPNPREISNAVSAQDGNTENAKGLSDMFWLWGQFLDHDINLTPVNVDDTADIDIPNGDPYFDPMGTGTQVMPFERSVFTTGENGERIQTNNITAWLDGSNVYGSDDETAHNLREYAGGRLRLGEDDLLPVNEHGLFEAGDERSNEHAGLSSMHTLWAREHNLVADELATENPSWDDQKLFNEARKKVVAQMQAITYNEFLPALLGNDALGSYQGYDDTVSPQISDSFATSAYRLGHTMVSPTILRLDENGQEIDKGHLELRDAFFKPANVVDSGIDPILRGFASQTAQAIDPMVIDDLRNFLFGPPGAGGFDLASLNIQRGRDHNLPSYNDAREALGLSRITDFNDPAFKGDFGQKLASVYSSPDEVDLWVGGLAEDEKNGALVGPTFSAILTDQFQRLRTADRFWYEKQYSGAELDEINSVTLSDIIKRNTDIQNIQDNVLVASNAHMPVTDVAGFATTNVQLDSAPQAVSGAQGASFLTDTVRVSSVQARIIADSAQDAADSINSLKTQN</sequence>
<dbReference type="Gene3D" id="1.10.640.10">
    <property type="entry name" value="Haem peroxidase domain superfamily, animal type"/>
    <property type="match status" value="1"/>
</dbReference>
<dbReference type="PROSITE" id="PS50292">
    <property type="entry name" value="PEROXIDASE_3"/>
    <property type="match status" value="1"/>
</dbReference>
<reference evidence="6" key="1">
    <citation type="submission" date="2020-01" db="EMBL/GenBank/DDBJ databases">
        <authorList>
            <person name="Meier V. D."/>
            <person name="Meier V D."/>
        </authorList>
    </citation>
    <scope>NUCLEOTIDE SEQUENCE</scope>
    <source>
        <strain evidence="6">HLG_WM_MAG_07</strain>
    </source>
</reference>
<dbReference type="SUPFAM" id="SSF48113">
    <property type="entry name" value="Heme-dependent peroxidases"/>
    <property type="match status" value="1"/>
</dbReference>
<dbReference type="InterPro" id="IPR018511">
    <property type="entry name" value="Hemolysin-typ_Ca-bd_CS"/>
</dbReference>
<keyword evidence="4" id="KW-0325">Glycoprotein</keyword>
<dbReference type="GO" id="GO:0020037">
    <property type="term" value="F:heme binding"/>
    <property type="evidence" value="ECO:0007669"/>
    <property type="project" value="InterPro"/>
</dbReference>
<feature type="compositionally biased region" description="Polar residues" evidence="5">
    <location>
        <begin position="67"/>
        <end position="95"/>
    </location>
</feature>
<protein>
    <submittedName>
        <fullName evidence="6">Alkaline phosphatase (EC)</fullName>
        <ecNumber evidence="6">3.1.3.1</ecNumber>
    </submittedName>
</protein>
<dbReference type="GO" id="GO:0006979">
    <property type="term" value="P:response to oxidative stress"/>
    <property type="evidence" value="ECO:0007669"/>
    <property type="project" value="InterPro"/>
</dbReference>
<proteinExistence type="predicted"/>
<dbReference type="GO" id="GO:0005509">
    <property type="term" value="F:calcium ion binding"/>
    <property type="evidence" value="ECO:0007669"/>
    <property type="project" value="InterPro"/>
</dbReference>
<dbReference type="Pfam" id="PF00353">
    <property type="entry name" value="HemolysinCabind"/>
    <property type="match status" value="3"/>
</dbReference>
<dbReference type="PANTHER" id="PTHR11475:SF4">
    <property type="entry name" value="CHORION PEROXIDASE"/>
    <property type="match status" value="1"/>
</dbReference>
<accession>A0A6S6THX7</accession>
<name>A0A6S6THX7_9GAMM</name>
<evidence type="ECO:0000256" key="1">
    <source>
        <dbReference type="ARBA" id="ARBA00004613"/>
    </source>
</evidence>
<dbReference type="CDD" id="cd09822">
    <property type="entry name" value="peroxinectin_like_bacterial"/>
    <property type="match status" value="1"/>
</dbReference>
<dbReference type="GO" id="GO:0005576">
    <property type="term" value="C:extracellular region"/>
    <property type="evidence" value="ECO:0007669"/>
    <property type="project" value="UniProtKB-SubCell"/>
</dbReference>
<dbReference type="GO" id="GO:0004601">
    <property type="term" value="F:peroxidase activity"/>
    <property type="evidence" value="ECO:0007669"/>
    <property type="project" value="InterPro"/>
</dbReference>
<dbReference type="GO" id="GO:0004035">
    <property type="term" value="F:alkaline phosphatase activity"/>
    <property type="evidence" value="ECO:0007669"/>
    <property type="project" value="UniProtKB-EC"/>
</dbReference>
<evidence type="ECO:0000256" key="4">
    <source>
        <dbReference type="ARBA" id="ARBA00023180"/>
    </source>
</evidence>
<keyword evidence="2" id="KW-0964">Secreted</keyword>
<dbReference type="SUPFAM" id="SSF51120">
    <property type="entry name" value="beta-Roll"/>
    <property type="match status" value="2"/>
</dbReference>